<gene>
    <name evidence="2" type="ORF">KDAU_73710</name>
</gene>
<evidence type="ECO:0000256" key="1">
    <source>
        <dbReference type="SAM" id="MobiDB-lite"/>
    </source>
</evidence>
<reference evidence="3" key="1">
    <citation type="submission" date="2018-12" db="EMBL/GenBank/DDBJ databases">
        <title>Tengunoibacter tsumagoiensis gen. nov., sp. nov., Dictyobacter kobayashii sp. nov., D. alpinus sp. nov., and D. joshuensis sp. nov. and description of Dictyobacteraceae fam. nov. within the order Ktedonobacterales isolated from Tengu-no-mugimeshi.</title>
        <authorList>
            <person name="Wang C.M."/>
            <person name="Zheng Y."/>
            <person name="Sakai Y."/>
            <person name="Toyoda A."/>
            <person name="Minakuchi Y."/>
            <person name="Abe K."/>
            <person name="Yokota A."/>
            <person name="Yabe S."/>
        </authorList>
    </citation>
    <scope>NUCLEOTIDE SEQUENCE [LARGE SCALE GENOMIC DNA]</scope>
    <source>
        <strain evidence="3">S-27</strain>
    </source>
</reference>
<evidence type="ECO:0008006" key="4">
    <source>
        <dbReference type="Google" id="ProtNLM"/>
    </source>
</evidence>
<dbReference type="Pfam" id="PF07505">
    <property type="entry name" value="DUF5131"/>
    <property type="match status" value="1"/>
</dbReference>
<dbReference type="AlphaFoldDB" id="A0A401ZTB0"/>
<dbReference type="InterPro" id="IPR011101">
    <property type="entry name" value="DUF5131"/>
</dbReference>
<feature type="region of interest" description="Disordered" evidence="1">
    <location>
        <begin position="67"/>
        <end position="88"/>
    </location>
</feature>
<protein>
    <recommendedName>
        <fullName evidence="4">Phage protein Gp37/Gp68</fullName>
    </recommendedName>
</protein>
<keyword evidence="3" id="KW-1185">Reference proteome</keyword>
<sequence length="88" mass="9660">MRCAHYVEPLLGPLPSLNLQGIDWVITGGESGPNARPCDSEWVRAIRDHCLADGVAFFHKQWGGRQAKAGGRELDGRTWDEFPSKGVA</sequence>
<dbReference type="EMBL" id="BIFQ01000002">
    <property type="protein sequence ID" value="GCE10042.1"/>
    <property type="molecule type" value="Genomic_DNA"/>
</dbReference>
<feature type="compositionally biased region" description="Basic and acidic residues" evidence="1">
    <location>
        <begin position="70"/>
        <end position="88"/>
    </location>
</feature>
<evidence type="ECO:0000313" key="3">
    <source>
        <dbReference type="Proteomes" id="UP000287224"/>
    </source>
</evidence>
<evidence type="ECO:0000313" key="2">
    <source>
        <dbReference type="EMBL" id="GCE10042.1"/>
    </source>
</evidence>
<comment type="caution">
    <text evidence="2">The sequence shown here is derived from an EMBL/GenBank/DDBJ whole genome shotgun (WGS) entry which is preliminary data.</text>
</comment>
<dbReference type="RefSeq" id="WP_218031087.1">
    <property type="nucleotide sequence ID" value="NZ_BIFQ01000002.1"/>
</dbReference>
<organism evidence="2 3">
    <name type="scientific">Dictyobacter aurantiacus</name>
    <dbReference type="NCBI Taxonomy" id="1936993"/>
    <lineage>
        <taxon>Bacteria</taxon>
        <taxon>Bacillati</taxon>
        <taxon>Chloroflexota</taxon>
        <taxon>Ktedonobacteria</taxon>
        <taxon>Ktedonobacterales</taxon>
        <taxon>Dictyobacteraceae</taxon>
        <taxon>Dictyobacter</taxon>
    </lineage>
</organism>
<dbReference type="Proteomes" id="UP000287224">
    <property type="component" value="Unassembled WGS sequence"/>
</dbReference>
<name>A0A401ZTB0_9CHLR</name>
<accession>A0A401ZTB0</accession>
<proteinExistence type="predicted"/>